<dbReference type="GO" id="GO:0046943">
    <property type="term" value="F:carboxylic acid transmembrane transporter activity"/>
    <property type="evidence" value="ECO:0007669"/>
    <property type="project" value="TreeGrafter"/>
</dbReference>
<dbReference type="InterPro" id="IPR005829">
    <property type="entry name" value="Sugar_transporter_CS"/>
</dbReference>
<feature type="transmembrane region" description="Helical" evidence="5">
    <location>
        <begin position="95"/>
        <end position="115"/>
    </location>
</feature>
<feature type="transmembrane region" description="Helical" evidence="5">
    <location>
        <begin position="183"/>
        <end position="203"/>
    </location>
</feature>
<dbReference type="PANTHER" id="PTHR23508:SF10">
    <property type="entry name" value="CARBOXYLIC ACID TRANSPORTER PROTEIN HOMOLOG"/>
    <property type="match status" value="1"/>
</dbReference>
<dbReference type="GO" id="GO:0005886">
    <property type="term" value="C:plasma membrane"/>
    <property type="evidence" value="ECO:0007669"/>
    <property type="project" value="TreeGrafter"/>
</dbReference>
<keyword evidence="8" id="KW-1185">Reference proteome</keyword>
<dbReference type="Proteomes" id="UP000054740">
    <property type="component" value="Unassembled WGS sequence"/>
</dbReference>
<dbReference type="CDD" id="cd17365">
    <property type="entry name" value="MFS_PcaK_like"/>
    <property type="match status" value="1"/>
</dbReference>
<dbReference type="PROSITE" id="PS50850">
    <property type="entry name" value="MFS"/>
    <property type="match status" value="1"/>
</dbReference>
<dbReference type="SUPFAM" id="SSF103473">
    <property type="entry name" value="MFS general substrate transporter"/>
    <property type="match status" value="1"/>
</dbReference>
<name>A0A158ISR6_CABCO</name>
<keyword evidence="4 5" id="KW-0472">Membrane</keyword>
<sequence>MSSNPSPSEILDVQDFIDKQKFSRYQWLILALCFLIVAADGFDTAAAGFVAPALAKEWGLNWVQLGPVLSAALVGSVVGALVAGPLADRIGRKRVLVGSVVIFGALSLASVQASSIEALTLFRLGCGIGLGAAMPNATTMISEYVPAKHRGLLVNVMFCGFTIGASAGGFAAALLIPQFGWKSVFFAGGIVPLLLAVLLLVYLPESVRFMVAKSWPAERINEVLSRISGAPLQASRFKLHEGAEATKHKPVALILSKRYRTGTLLLWLTYFMGLLVYFLLTSWLPTLLKDSGMTLKQASLITALFPLGGGIGSIVCGYAMDRVNAHRVVAVAYMLTGCLLWSIGQLSGEMLSIGVLIFIAGTCLSGAQVSMPVLAAAFYPTNGRASGIAWMLGTGRIGGIVGSMAGASLLQAGLGVGVIIGMLAVPSFIAACALLLKDVVSRKQTHALAITSELTPESE</sequence>
<comment type="subcellular location">
    <subcellularLocation>
        <location evidence="1">Membrane</location>
        <topology evidence="1">Multi-pass membrane protein</topology>
    </subcellularLocation>
</comment>
<evidence type="ECO:0000256" key="3">
    <source>
        <dbReference type="ARBA" id="ARBA00022989"/>
    </source>
</evidence>
<dbReference type="AlphaFoldDB" id="A0A158ISR6"/>
<feature type="transmembrane region" description="Helical" evidence="5">
    <location>
        <begin position="388"/>
        <end position="410"/>
    </location>
</feature>
<dbReference type="InterPro" id="IPR011701">
    <property type="entry name" value="MFS"/>
</dbReference>
<evidence type="ECO:0000256" key="2">
    <source>
        <dbReference type="ARBA" id="ARBA00022692"/>
    </source>
</evidence>
<dbReference type="InterPro" id="IPR036259">
    <property type="entry name" value="MFS_trans_sf"/>
</dbReference>
<dbReference type="Gene3D" id="1.20.1250.20">
    <property type="entry name" value="MFS general substrate transporter like domains"/>
    <property type="match status" value="1"/>
</dbReference>
<dbReference type="RefSeq" id="WP_053569912.1">
    <property type="nucleotide sequence ID" value="NZ_FCNY02000016.1"/>
</dbReference>
<keyword evidence="2 5" id="KW-0812">Transmembrane</keyword>
<dbReference type="InterPro" id="IPR020846">
    <property type="entry name" value="MFS_dom"/>
</dbReference>
<feature type="transmembrane region" description="Helical" evidence="5">
    <location>
        <begin position="327"/>
        <end position="344"/>
    </location>
</feature>
<dbReference type="Pfam" id="PF07690">
    <property type="entry name" value="MFS_1"/>
    <property type="match status" value="1"/>
</dbReference>
<proteinExistence type="predicted"/>
<organism evidence="7 8">
    <name type="scientific">Caballeronia cordobensis</name>
    <name type="common">Burkholderia cordobensis</name>
    <dbReference type="NCBI Taxonomy" id="1353886"/>
    <lineage>
        <taxon>Bacteria</taxon>
        <taxon>Pseudomonadati</taxon>
        <taxon>Pseudomonadota</taxon>
        <taxon>Betaproteobacteria</taxon>
        <taxon>Burkholderiales</taxon>
        <taxon>Burkholderiaceae</taxon>
        <taxon>Caballeronia</taxon>
    </lineage>
</organism>
<evidence type="ECO:0000256" key="4">
    <source>
        <dbReference type="ARBA" id="ARBA00023136"/>
    </source>
</evidence>
<evidence type="ECO:0000313" key="7">
    <source>
        <dbReference type="EMBL" id="SAL59684.1"/>
    </source>
</evidence>
<feature type="transmembrane region" description="Helical" evidence="5">
    <location>
        <begin position="121"/>
        <end position="141"/>
    </location>
</feature>
<feature type="transmembrane region" description="Helical" evidence="5">
    <location>
        <begin position="298"/>
        <end position="320"/>
    </location>
</feature>
<evidence type="ECO:0000259" key="6">
    <source>
        <dbReference type="PROSITE" id="PS50850"/>
    </source>
</evidence>
<feature type="domain" description="Major facilitator superfamily (MFS) profile" evidence="6">
    <location>
        <begin position="29"/>
        <end position="439"/>
    </location>
</feature>
<evidence type="ECO:0000313" key="8">
    <source>
        <dbReference type="Proteomes" id="UP000054740"/>
    </source>
</evidence>
<reference evidence="8" key="1">
    <citation type="submission" date="2016-01" db="EMBL/GenBank/DDBJ databases">
        <authorList>
            <person name="Peeters C."/>
        </authorList>
    </citation>
    <scope>NUCLEOTIDE SEQUENCE [LARGE SCALE GENOMIC DNA]</scope>
</reference>
<gene>
    <name evidence="7" type="ORF">AWB70_05365</name>
</gene>
<evidence type="ECO:0000256" key="1">
    <source>
        <dbReference type="ARBA" id="ARBA00004141"/>
    </source>
</evidence>
<dbReference type="PANTHER" id="PTHR23508">
    <property type="entry name" value="CARBOXYLIC ACID TRANSPORTER PROTEIN HOMOLOG"/>
    <property type="match status" value="1"/>
</dbReference>
<accession>A0A158ISR6</accession>
<feature type="transmembrane region" description="Helical" evidence="5">
    <location>
        <begin position="27"/>
        <end position="50"/>
    </location>
</feature>
<dbReference type="EMBL" id="FCNY02000016">
    <property type="protein sequence ID" value="SAL59684.1"/>
    <property type="molecule type" value="Genomic_DNA"/>
</dbReference>
<protein>
    <submittedName>
        <fullName evidence="7">4-hydroxybenzoate transporter</fullName>
    </submittedName>
</protein>
<dbReference type="PROSITE" id="PS00216">
    <property type="entry name" value="SUGAR_TRANSPORT_1"/>
    <property type="match status" value="1"/>
</dbReference>
<feature type="transmembrane region" description="Helical" evidence="5">
    <location>
        <begin position="62"/>
        <end position="83"/>
    </location>
</feature>
<feature type="transmembrane region" description="Helical" evidence="5">
    <location>
        <begin position="264"/>
        <end position="286"/>
    </location>
</feature>
<evidence type="ECO:0000256" key="5">
    <source>
        <dbReference type="SAM" id="Phobius"/>
    </source>
</evidence>
<feature type="transmembrane region" description="Helical" evidence="5">
    <location>
        <begin position="416"/>
        <end position="436"/>
    </location>
</feature>
<keyword evidence="3 5" id="KW-1133">Transmembrane helix</keyword>
<feature type="transmembrane region" description="Helical" evidence="5">
    <location>
        <begin position="350"/>
        <end position="376"/>
    </location>
</feature>
<feature type="transmembrane region" description="Helical" evidence="5">
    <location>
        <begin position="153"/>
        <end position="177"/>
    </location>
</feature>